<accession>K9Z9W6</accession>
<evidence type="ECO:0000256" key="3">
    <source>
        <dbReference type="ARBA" id="ARBA00022553"/>
    </source>
</evidence>
<dbReference type="InterPro" id="IPR003594">
    <property type="entry name" value="HATPase_dom"/>
</dbReference>
<dbReference type="EMBL" id="CP003947">
    <property type="protein sequence ID" value="AFZ55512.1"/>
    <property type="molecule type" value="Genomic_DNA"/>
</dbReference>
<dbReference type="InterPro" id="IPR011006">
    <property type="entry name" value="CheY-like_superfamily"/>
</dbReference>
<evidence type="ECO:0000256" key="1">
    <source>
        <dbReference type="ARBA" id="ARBA00000085"/>
    </source>
</evidence>
<dbReference type="AlphaFoldDB" id="K9Z9W6"/>
<dbReference type="eggNOG" id="COG2205">
    <property type="taxonomic scope" value="Bacteria"/>
</dbReference>
<dbReference type="InterPro" id="IPR005467">
    <property type="entry name" value="His_kinase_dom"/>
</dbReference>
<dbReference type="SUPFAM" id="SSF47384">
    <property type="entry name" value="Homodimeric domain of signal transducing histidine kinase"/>
    <property type="match status" value="1"/>
</dbReference>
<evidence type="ECO:0000259" key="8">
    <source>
        <dbReference type="PROSITE" id="PS50110"/>
    </source>
</evidence>
<evidence type="ECO:0000259" key="7">
    <source>
        <dbReference type="PROSITE" id="PS50109"/>
    </source>
</evidence>
<dbReference type="GO" id="GO:0000155">
    <property type="term" value="F:phosphorelay sensor kinase activity"/>
    <property type="evidence" value="ECO:0007669"/>
    <property type="project" value="InterPro"/>
</dbReference>
<dbReference type="PANTHER" id="PTHR43547:SF2">
    <property type="entry name" value="HYBRID SIGNAL TRANSDUCTION HISTIDINE KINASE C"/>
    <property type="match status" value="1"/>
</dbReference>
<dbReference type="PANTHER" id="PTHR43547">
    <property type="entry name" value="TWO-COMPONENT HISTIDINE KINASE"/>
    <property type="match status" value="1"/>
</dbReference>
<feature type="modified residue" description="4-aspartylphosphate" evidence="6">
    <location>
        <position position="55"/>
    </location>
</feature>
<keyword evidence="3 6" id="KW-0597">Phosphoprotein</keyword>
<dbReference type="Gene3D" id="3.40.50.2300">
    <property type="match status" value="1"/>
</dbReference>
<keyword evidence="10" id="KW-1185">Reference proteome</keyword>
<dbReference type="SUPFAM" id="SSF52172">
    <property type="entry name" value="CheY-like"/>
    <property type="match status" value="1"/>
</dbReference>
<dbReference type="RefSeq" id="WP_015221230.1">
    <property type="nucleotide sequence ID" value="NC_019776.1"/>
</dbReference>
<dbReference type="eggNOG" id="COG3437">
    <property type="taxonomic scope" value="Bacteria"/>
</dbReference>
<dbReference type="PATRIC" id="fig|755178.3.peg.3702"/>
<keyword evidence="5" id="KW-0902">Two-component regulatory system</keyword>
<dbReference type="OrthoDB" id="418136at2"/>
<dbReference type="Pfam" id="PF00072">
    <property type="entry name" value="Response_reg"/>
    <property type="match status" value="1"/>
</dbReference>
<evidence type="ECO:0000313" key="9">
    <source>
        <dbReference type="EMBL" id="AFZ55512.1"/>
    </source>
</evidence>
<reference evidence="10" key="1">
    <citation type="journal article" date="2013" name="Proc. Natl. Acad. Sci. U.S.A.">
        <title>Improving the coverage of the cyanobacterial phylum using diversity-driven genome sequencing.</title>
        <authorList>
            <person name="Shih P.M."/>
            <person name="Wu D."/>
            <person name="Latifi A."/>
            <person name="Axen S.D."/>
            <person name="Fewer D.P."/>
            <person name="Talla E."/>
            <person name="Calteau A."/>
            <person name="Cai F."/>
            <person name="Tandeau de Marsac N."/>
            <person name="Rippka R."/>
            <person name="Herdman M."/>
            <person name="Sivonen K."/>
            <person name="Coursin T."/>
            <person name="Laurent T."/>
            <person name="Goodwin L."/>
            <person name="Nolan M."/>
            <person name="Davenport K.W."/>
            <person name="Han C.S."/>
            <person name="Rubin E.M."/>
            <person name="Eisen J.A."/>
            <person name="Woyke T."/>
            <person name="Gugger M."/>
            <person name="Kerfeld C.A."/>
        </authorList>
    </citation>
    <scope>NUCLEOTIDE SEQUENCE [LARGE SCALE GENOMIC DNA]</scope>
    <source>
        <strain evidence="10">PCC 10605</strain>
    </source>
</reference>
<keyword evidence="4 9" id="KW-0808">Transferase</keyword>
<dbReference type="InterPro" id="IPR001789">
    <property type="entry name" value="Sig_transdc_resp-reg_receiver"/>
</dbReference>
<dbReference type="Proteomes" id="UP000010480">
    <property type="component" value="Chromosome"/>
</dbReference>
<proteinExistence type="predicted"/>
<dbReference type="PROSITE" id="PS50109">
    <property type="entry name" value="HIS_KIN"/>
    <property type="match status" value="1"/>
</dbReference>
<comment type="catalytic activity">
    <reaction evidence="1">
        <text>ATP + protein L-histidine = ADP + protein N-phospho-L-histidine.</text>
        <dbReference type="EC" id="2.7.13.3"/>
    </reaction>
</comment>
<evidence type="ECO:0000256" key="2">
    <source>
        <dbReference type="ARBA" id="ARBA00012438"/>
    </source>
</evidence>
<dbReference type="EC" id="2.7.13.3" evidence="2"/>
<dbReference type="SMART" id="SM00387">
    <property type="entry name" value="HATPase_c"/>
    <property type="match status" value="1"/>
</dbReference>
<evidence type="ECO:0000256" key="4">
    <source>
        <dbReference type="ARBA" id="ARBA00022777"/>
    </source>
</evidence>
<keyword evidence="4 9" id="KW-0418">Kinase</keyword>
<dbReference type="Gene3D" id="1.10.287.130">
    <property type="match status" value="1"/>
</dbReference>
<dbReference type="Pfam" id="PF00512">
    <property type="entry name" value="HisKA"/>
    <property type="match status" value="1"/>
</dbReference>
<feature type="domain" description="Histidine kinase" evidence="7">
    <location>
        <begin position="144"/>
        <end position="356"/>
    </location>
</feature>
<dbReference type="SUPFAM" id="SSF55874">
    <property type="entry name" value="ATPase domain of HSP90 chaperone/DNA topoisomerase II/histidine kinase"/>
    <property type="match status" value="1"/>
</dbReference>
<dbReference type="SMART" id="SM00448">
    <property type="entry name" value="REC"/>
    <property type="match status" value="1"/>
</dbReference>
<dbReference type="InterPro" id="IPR003661">
    <property type="entry name" value="HisK_dim/P_dom"/>
</dbReference>
<sequence>MPKKQVILIVDDDPNNFDVIEGLLYKYDYKLFYTSSGKSALAQIDSIKPDLILLDVMMPEMNGMEVCQIVKEKKEWQCIPIIMVTALNDKNDLAQCLEMGADDFISKPVNGIELAARVQSMLRIKSQYDSLQEMLKLREEMTSIIVHDLRNPLTNIILCAGILKMPNLSQEVYRQKLEEINNSGDVLNNQIDTLLQMAKIQSGKMVLAYKETNLSELLNIELKSFHNIAKANNINLILKVPDTTKYFFLDSQLIRRVIQNLLSNAVKFSSENSNIICELNYFDHSFEIKIIDSGKTISDQQKEFIFKKYQIGESVKGVKQIGLGLSFCKMAIEAHNGTIRVENNPEGRGNVFIISI</sequence>
<dbReference type="KEGG" id="can:Cyan10605_3476"/>
<protein>
    <recommendedName>
        <fullName evidence="2">histidine kinase</fullName>
        <ecNumber evidence="2">2.7.13.3</ecNumber>
    </recommendedName>
</protein>
<organism evidence="9 10">
    <name type="scientific">Cyanobacterium aponinum (strain PCC 10605)</name>
    <dbReference type="NCBI Taxonomy" id="755178"/>
    <lineage>
        <taxon>Bacteria</taxon>
        <taxon>Bacillati</taxon>
        <taxon>Cyanobacteriota</taxon>
        <taxon>Cyanophyceae</taxon>
        <taxon>Oscillatoriophycideae</taxon>
        <taxon>Chroococcales</taxon>
        <taxon>Geminocystaceae</taxon>
        <taxon>Cyanobacterium</taxon>
    </lineage>
</organism>
<name>K9Z9W6_CYAAP</name>
<evidence type="ECO:0000256" key="5">
    <source>
        <dbReference type="ARBA" id="ARBA00023012"/>
    </source>
</evidence>
<evidence type="ECO:0000313" key="10">
    <source>
        <dbReference type="Proteomes" id="UP000010480"/>
    </source>
</evidence>
<dbReference type="InterPro" id="IPR036097">
    <property type="entry name" value="HisK_dim/P_sf"/>
</dbReference>
<dbReference type="HOGENOM" id="CLU_000445_114_72_3"/>
<dbReference type="PRINTS" id="PR00344">
    <property type="entry name" value="BCTRLSENSOR"/>
</dbReference>
<dbReference type="InterPro" id="IPR004358">
    <property type="entry name" value="Sig_transdc_His_kin-like_C"/>
</dbReference>
<evidence type="ECO:0000256" key="6">
    <source>
        <dbReference type="PROSITE-ProRule" id="PRU00169"/>
    </source>
</evidence>
<dbReference type="SMART" id="SM00388">
    <property type="entry name" value="HisKA"/>
    <property type="match status" value="1"/>
</dbReference>
<dbReference type="PROSITE" id="PS50110">
    <property type="entry name" value="RESPONSE_REGULATORY"/>
    <property type="match status" value="1"/>
</dbReference>
<dbReference type="InterPro" id="IPR036890">
    <property type="entry name" value="HATPase_C_sf"/>
</dbReference>
<dbReference type="Gene3D" id="3.30.565.10">
    <property type="entry name" value="Histidine kinase-like ATPase, C-terminal domain"/>
    <property type="match status" value="1"/>
</dbReference>
<dbReference type="Pfam" id="PF02518">
    <property type="entry name" value="HATPase_c"/>
    <property type="match status" value="1"/>
</dbReference>
<feature type="domain" description="Response regulatory" evidence="8">
    <location>
        <begin position="6"/>
        <end position="122"/>
    </location>
</feature>
<gene>
    <name evidence="9" type="ordered locus">Cyan10605_3476</name>
</gene>
<dbReference type="STRING" id="755178.Cyan10605_3476"/>
<dbReference type="CDD" id="cd00082">
    <property type="entry name" value="HisKA"/>
    <property type="match status" value="1"/>
</dbReference>